<reference evidence="1" key="1">
    <citation type="submission" date="2020-04" db="EMBL/GenBank/DDBJ databases">
        <authorList>
            <person name="Chiriac C."/>
            <person name="Salcher M."/>
            <person name="Ghai R."/>
            <person name="Kavagutti S V."/>
        </authorList>
    </citation>
    <scope>NUCLEOTIDE SEQUENCE</scope>
</reference>
<sequence length="194" mass="21151">MAQTDSNMTTKVRSLTGADGNVFTDSEIVVFLSAHATDYVRAPMTGVSEDGTVYTKFYANVSDWEDRGAGGDENGYIAVTFRDSENNIVPLLLFDGEETPVDVFDFYRGVLTFATGRSSNWLSITGTAYDINAVCADVLNAWAAKVSSEYDVSLDGNTYNRSSQAETLRAAAAAFTRRANTRVGTSERGDERWV</sequence>
<organism evidence="1">
    <name type="scientific">uncultured Caudovirales phage</name>
    <dbReference type="NCBI Taxonomy" id="2100421"/>
    <lineage>
        <taxon>Viruses</taxon>
        <taxon>Duplodnaviria</taxon>
        <taxon>Heunggongvirae</taxon>
        <taxon>Uroviricota</taxon>
        <taxon>Caudoviricetes</taxon>
        <taxon>Peduoviridae</taxon>
        <taxon>Maltschvirus</taxon>
        <taxon>Maltschvirus maltsch</taxon>
    </lineage>
</organism>
<proteinExistence type="predicted"/>
<dbReference type="EMBL" id="LR796430">
    <property type="protein sequence ID" value="CAB4143930.1"/>
    <property type="molecule type" value="Genomic_DNA"/>
</dbReference>
<accession>A0A6J5MFP1</accession>
<protein>
    <submittedName>
        <fullName evidence="1">Uncharacterized protein</fullName>
    </submittedName>
</protein>
<evidence type="ECO:0000313" key="2">
    <source>
        <dbReference type="EMBL" id="CAB4189241.1"/>
    </source>
</evidence>
<dbReference type="EMBL" id="LR797138">
    <property type="protein sequence ID" value="CAB4189241.1"/>
    <property type="molecule type" value="Genomic_DNA"/>
</dbReference>
<gene>
    <name evidence="2" type="ORF">UFOVP1189_25</name>
    <name evidence="1" type="ORF">UFOVP464_10</name>
</gene>
<evidence type="ECO:0000313" key="1">
    <source>
        <dbReference type="EMBL" id="CAB4143930.1"/>
    </source>
</evidence>
<name>A0A6J5MFP1_9CAUD</name>